<proteinExistence type="inferred from homology"/>
<dbReference type="GO" id="GO:0009228">
    <property type="term" value="P:thiamine biosynthetic process"/>
    <property type="evidence" value="ECO:0007669"/>
    <property type="project" value="UniProtKB-KW"/>
</dbReference>
<dbReference type="EMBL" id="MEIL01000003">
    <property type="protein sequence ID" value="PIT42258.1"/>
    <property type="molecule type" value="Genomic_DNA"/>
</dbReference>
<dbReference type="InterPro" id="IPR036921">
    <property type="entry name" value="PurM-like_N_sf"/>
</dbReference>
<comment type="miscellaneous">
    <text evidence="2">Reaction mechanism of ThiL seems to utilize a direct, inline transfer of the gamma-phosphate of ATP to TMP rather than a phosphorylated enzyme intermediate.</text>
</comment>
<evidence type="ECO:0000256" key="2">
    <source>
        <dbReference type="HAMAP-Rule" id="MF_02128"/>
    </source>
</evidence>
<dbReference type="Gene3D" id="3.30.1330.10">
    <property type="entry name" value="PurM-like, N-terminal domain"/>
    <property type="match status" value="1"/>
</dbReference>
<feature type="binding site" evidence="2">
    <location>
        <position position="143"/>
    </location>
    <ligand>
        <name>ATP</name>
        <dbReference type="ChEBI" id="CHEBI:30616"/>
    </ligand>
</feature>
<organism evidence="5 6">
    <name type="scientific">Snodgrassella alvi</name>
    <dbReference type="NCBI Taxonomy" id="1196083"/>
    <lineage>
        <taxon>Bacteria</taxon>
        <taxon>Pseudomonadati</taxon>
        <taxon>Pseudomonadota</taxon>
        <taxon>Betaproteobacteria</taxon>
        <taxon>Neisseriales</taxon>
        <taxon>Neisseriaceae</taxon>
        <taxon>Snodgrassella</taxon>
    </lineage>
</organism>
<dbReference type="RefSeq" id="WP_100151434.1">
    <property type="nucleotide sequence ID" value="NZ_MEIL01000003.1"/>
</dbReference>
<comment type="caution">
    <text evidence="2">Lacks conserved residue(s) required for the propagation of feature annotation.</text>
</comment>
<dbReference type="SUPFAM" id="SSF56042">
    <property type="entry name" value="PurM C-terminal domain-like"/>
    <property type="match status" value="1"/>
</dbReference>
<evidence type="ECO:0000313" key="6">
    <source>
        <dbReference type="Proteomes" id="UP000230202"/>
    </source>
</evidence>
<feature type="binding site" evidence="2">
    <location>
        <position position="119"/>
    </location>
    <ligand>
        <name>Mg(2+)</name>
        <dbReference type="ChEBI" id="CHEBI:18420"/>
        <label>1</label>
    </ligand>
</feature>
<dbReference type="GO" id="GO:0005524">
    <property type="term" value="F:ATP binding"/>
    <property type="evidence" value="ECO:0007669"/>
    <property type="project" value="UniProtKB-UniRule"/>
</dbReference>
<keyword evidence="2" id="KW-0067">ATP-binding</keyword>
<feature type="binding site" evidence="2">
    <location>
        <position position="72"/>
    </location>
    <ligand>
        <name>Mg(2+)</name>
        <dbReference type="ChEBI" id="CHEBI:18420"/>
        <label>3</label>
    </ligand>
</feature>
<dbReference type="Pfam" id="PF00586">
    <property type="entry name" value="AIRS"/>
    <property type="match status" value="1"/>
</dbReference>
<feature type="binding site" evidence="2">
    <location>
        <position position="44"/>
    </location>
    <ligand>
        <name>Mg(2+)</name>
        <dbReference type="ChEBI" id="CHEBI:18420"/>
        <label>2</label>
    </ligand>
</feature>
<dbReference type="PANTHER" id="PTHR30270:SF0">
    <property type="entry name" value="THIAMINE-MONOPHOSPHATE KINASE"/>
    <property type="match status" value="1"/>
</dbReference>
<evidence type="ECO:0000256" key="1">
    <source>
        <dbReference type="ARBA" id="ARBA00022977"/>
    </source>
</evidence>
<feature type="binding site" evidence="2">
    <location>
        <position position="44"/>
    </location>
    <ligand>
        <name>Mg(2+)</name>
        <dbReference type="ChEBI" id="CHEBI:18420"/>
        <label>1</label>
    </ligand>
</feature>
<dbReference type="PANTHER" id="PTHR30270">
    <property type="entry name" value="THIAMINE-MONOPHOSPHATE KINASE"/>
    <property type="match status" value="1"/>
</dbReference>
<feature type="binding site" evidence="2">
    <location>
        <position position="317"/>
    </location>
    <ligand>
        <name>substrate</name>
    </ligand>
</feature>
<dbReference type="NCBIfam" id="TIGR01379">
    <property type="entry name" value="thiL"/>
    <property type="match status" value="1"/>
</dbReference>
<feature type="binding site" evidence="2">
    <location>
        <position position="210"/>
    </location>
    <ligand>
        <name>ATP</name>
        <dbReference type="ChEBI" id="CHEBI:30616"/>
    </ligand>
</feature>
<feature type="binding site" evidence="2">
    <location>
        <position position="51"/>
    </location>
    <ligand>
        <name>substrate</name>
    </ligand>
</feature>
<dbReference type="HAMAP" id="MF_02128">
    <property type="entry name" value="TMP_kinase"/>
    <property type="match status" value="1"/>
</dbReference>
<dbReference type="Pfam" id="PF02769">
    <property type="entry name" value="AIRS_C"/>
    <property type="match status" value="1"/>
</dbReference>
<feature type="binding site" evidence="2">
    <location>
        <position position="261"/>
    </location>
    <ligand>
        <name>substrate</name>
    </ligand>
</feature>
<dbReference type="CDD" id="cd02194">
    <property type="entry name" value="ThiL"/>
    <property type="match status" value="1"/>
</dbReference>
<dbReference type="SUPFAM" id="SSF55326">
    <property type="entry name" value="PurM N-terminal domain-like"/>
    <property type="match status" value="1"/>
</dbReference>
<comment type="function">
    <text evidence="2">Catalyzes the ATP-dependent phosphorylation of thiamine-monophosphate (TMP) to form thiamine-pyrophosphate (TPP), the active form of vitamin B1.</text>
</comment>
<evidence type="ECO:0000259" key="3">
    <source>
        <dbReference type="Pfam" id="PF00586"/>
    </source>
</evidence>
<gene>
    <name evidence="2" type="primary">thiL</name>
    <name evidence="5" type="ORF">BHC54_00545</name>
</gene>
<keyword evidence="1 2" id="KW-0784">Thiamine biosynthesis</keyword>
<dbReference type="Proteomes" id="UP000230202">
    <property type="component" value="Unassembled WGS sequence"/>
</dbReference>
<comment type="catalytic activity">
    <reaction evidence="2">
        <text>thiamine phosphate + ATP = thiamine diphosphate + ADP</text>
        <dbReference type="Rhea" id="RHEA:15913"/>
        <dbReference type="ChEBI" id="CHEBI:30616"/>
        <dbReference type="ChEBI" id="CHEBI:37575"/>
        <dbReference type="ChEBI" id="CHEBI:58937"/>
        <dbReference type="ChEBI" id="CHEBI:456216"/>
        <dbReference type="EC" id="2.7.4.16"/>
    </reaction>
</comment>
<keyword evidence="6" id="KW-1185">Reference proteome</keyword>
<dbReference type="GO" id="GO:0009229">
    <property type="term" value="P:thiamine diphosphate biosynthetic process"/>
    <property type="evidence" value="ECO:0007669"/>
    <property type="project" value="UniProtKB-UniRule"/>
</dbReference>
<dbReference type="InterPro" id="IPR006283">
    <property type="entry name" value="ThiL-like"/>
</dbReference>
<comment type="pathway">
    <text evidence="2">Cofactor biosynthesis; thiamine diphosphate biosynthesis; thiamine diphosphate from thiamine phosphate: step 1/1.</text>
</comment>
<keyword evidence="2" id="KW-0808">Transferase</keyword>
<dbReference type="GO" id="GO:0009030">
    <property type="term" value="F:thiamine-phosphate kinase activity"/>
    <property type="evidence" value="ECO:0007669"/>
    <property type="project" value="UniProtKB-UniRule"/>
</dbReference>
<feature type="binding site" evidence="2">
    <location>
        <position position="42"/>
    </location>
    <ligand>
        <name>Mg(2+)</name>
        <dbReference type="ChEBI" id="CHEBI:18420"/>
        <label>4</label>
    </ligand>
</feature>
<feature type="binding site" evidence="2">
    <location>
        <position position="208"/>
    </location>
    <ligand>
        <name>Mg(2+)</name>
        <dbReference type="ChEBI" id="CHEBI:18420"/>
        <label>3</label>
    </ligand>
</feature>
<keyword evidence="2" id="KW-0547">Nucleotide-binding</keyword>
<evidence type="ECO:0000313" key="5">
    <source>
        <dbReference type="EMBL" id="PIT42258.1"/>
    </source>
</evidence>
<feature type="binding site" evidence="2">
    <location>
        <begin position="118"/>
        <end position="119"/>
    </location>
    <ligand>
        <name>ATP</name>
        <dbReference type="ChEBI" id="CHEBI:30616"/>
    </ligand>
</feature>
<sequence length="321" mass="34911">MTEFDFIQQYLHRQQQDNELVLGIGDDAAIVRPRSGYDLHFSTDMLVGGTHFFTDVAPEDLAHKVLAVNFSDMAAMGATPRWALLSVALPELKQDWLTAFCDALFALARRFGVTLIGGDTTKGNWVFNVTIIGETPRQHALRRDAAQLGDDIWVTGLLGLAAAALDVYLHKTSLPAAVFAQCEAKRLRPEPRVALGKELLSLAHAAQDISDGLAQDINHILKASNVGATINVDLIPSLPDLRLSDAFLPAQLYHWLLAGGDDYELVFTAAPSQREAIMAAANRATTSVTKIGTITAGRELQLINHAGNVIQLQHQGFDHFG</sequence>
<dbReference type="InterPro" id="IPR036676">
    <property type="entry name" value="PurM-like_C_sf"/>
</dbReference>
<protein>
    <recommendedName>
        <fullName evidence="2">Thiamine-monophosphate kinase</fullName>
        <shortName evidence="2">TMP kinase</shortName>
        <shortName evidence="2">Thiamine-phosphate kinase</shortName>
        <ecNumber evidence="2">2.7.4.16</ecNumber>
    </recommendedName>
</protein>
<dbReference type="AlphaFoldDB" id="A0A2N9X9T7"/>
<name>A0A2N9X9T7_9NEIS</name>
<feature type="binding site" evidence="2">
    <location>
        <position position="27"/>
    </location>
    <ligand>
        <name>Mg(2+)</name>
        <dbReference type="ChEBI" id="CHEBI:18420"/>
        <label>3</label>
    </ligand>
</feature>
<feature type="domain" description="PurM-like C-terminal" evidence="4">
    <location>
        <begin position="149"/>
        <end position="302"/>
    </location>
</feature>
<dbReference type="Gene3D" id="3.90.650.10">
    <property type="entry name" value="PurM-like C-terminal domain"/>
    <property type="match status" value="1"/>
</dbReference>
<feature type="binding site" evidence="2">
    <location>
        <position position="43"/>
    </location>
    <ligand>
        <name>Mg(2+)</name>
        <dbReference type="ChEBI" id="CHEBI:18420"/>
        <label>1</label>
    </ligand>
</feature>
<dbReference type="InterPro" id="IPR010918">
    <property type="entry name" value="PurM-like_C_dom"/>
</dbReference>
<dbReference type="InterPro" id="IPR016188">
    <property type="entry name" value="PurM-like_N"/>
</dbReference>
<feature type="binding site" evidence="2">
    <location>
        <position position="27"/>
    </location>
    <ligand>
        <name>Mg(2+)</name>
        <dbReference type="ChEBI" id="CHEBI:18420"/>
        <label>4</label>
    </ligand>
</feature>
<accession>A0A2N9X9T7</accession>
<evidence type="ECO:0000259" key="4">
    <source>
        <dbReference type="Pfam" id="PF02769"/>
    </source>
</evidence>
<keyword evidence="2" id="KW-0460">Magnesium</keyword>
<feature type="binding site" evidence="2">
    <location>
        <position position="211"/>
    </location>
    <ligand>
        <name>Mg(2+)</name>
        <dbReference type="ChEBI" id="CHEBI:18420"/>
        <label>5</label>
    </ligand>
</feature>
<dbReference type="PIRSF" id="PIRSF005303">
    <property type="entry name" value="Thiam_monoph_kin"/>
    <property type="match status" value="1"/>
</dbReference>
<keyword evidence="2 5" id="KW-0418">Kinase</keyword>
<feature type="binding site" evidence="2">
    <location>
        <position position="72"/>
    </location>
    <ligand>
        <name>Mg(2+)</name>
        <dbReference type="ChEBI" id="CHEBI:18420"/>
        <label>2</label>
    </ligand>
</feature>
<dbReference type="UniPathway" id="UPA00060">
    <property type="reaction ID" value="UER00142"/>
</dbReference>
<keyword evidence="2" id="KW-0479">Metal-binding</keyword>
<dbReference type="GO" id="GO:0000287">
    <property type="term" value="F:magnesium ion binding"/>
    <property type="evidence" value="ECO:0007669"/>
    <property type="project" value="UniProtKB-UniRule"/>
</dbReference>
<comment type="caution">
    <text evidence="5">The sequence shown here is derived from an EMBL/GenBank/DDBJ whole genome shotgun (WGS) entry which is preliminary data.</text>
</comment>
<dbReference type="EC" id="2.7.4.16" evidence="2"/>
<feature type="domain" description="PurM-like N-terminal" evidence="3">
    <location>
        <begin position="25"/>
        <end position="134"/>
    </location>
</feature>
<feature type="binding site" evidence="2">
    <location>
        <position position="72"/>
    </location>
    <ligand>
        <name>Mg(2+)</name>
        <dbReference type="ChEBI" id="CHEBI:18420"/>
        <label>4</label>
    </ligand>
</feature>
<reference evidence="5" key="1">
    <citation type="journal article" date="2017" name="MBio">
        <title>Type VI secretion-mediated competition in the bee gut microbiome.</title>
        <authorList>
            <person name="Steele M.I."/>
            <person name="Kwong W.K."/>
            <person name="Powell J.E."/>
            <person name="Whiteley M."/>
            <person name="Moran N.A."/>
        </authorList>
    </citation>
    <scope>NUCLEOTIDE SEQUENCE [LARGE SCALE GENOMIC DNA]</scope>
    <source>
        <strain evidence="5">WkB273</strain>
    </source>
</reference>
<comment type="similarity">
    <text evidence="2">Belongs to the thiamine-monophosphate kinase family.</text>
</comment>